<sequence>MIVWGQTQIASGLASILNAAAGQVTASTLVLFPIALTVDGQLDVVGISLETWSSITGLAVLSTAITYVLYFKILELAGATNVLLVTLLVPVSAILLGSLFLNESLGT</sequence>
<keyword evidence="1" id="KW-0472">Membrane</keyword>
<gene>
    <name evidence="3" type="ORF">MT2528_4228</name>
</gene>
<feature type="transmembrane region" description="Helical" evidence="1">
    <location>
        <begin position="52"/>
        <end position="70"/>
    </location>
</feature>
<reference evidence="3 4" key="1">
    <citation type="submission" date="2016-11" db="EMBL/GenBank/DDBJ databases">
        <authorList>
            <person name="Klemetsen T."/>
        </authorList>
    </citation>
    <scope>NUCLEOTIDE SEQUENCE [LARGE SCALE GENOMIC DNA]</scope>
    <source>
        <strain evidence="3">MT 2528</strain>
    </source>
</reference>
<protein>
    <recommendedName>
        <fullName evidence="2">EamA domain-containing protein</fullName>
    </recommendedName>
</protein>
<keyword evidence="4" id="KW-1185">Reference proteome</keyword>
<feature type="domain" description="EamA" evidence="2">
    <location>
        <begin position="8"/>
        <end position="106"/>
    </location>
</feature>
<keyword evidence="1" id="KW-1133">Transmembrane helix</keyword>
<dbReference type="InterPro" id="IPR000620">
    <property type="entry name" value="EamA_dom"/>
</dbReference>
<accession>A0ABY1HKZ6</accession>
<keyword evidence="1" id="KW-0812">Transmembrane</keyword>
<evidence type="ECO:0000313" key="3">
    <source>
        <dbReference type="EMBL" id="SGZ01478.1"/>
    </source>
</evidence>
<evidence type="ECO:0000313" key="4">
    <source>
        <dbReference type="Proteomes" id="UP000182660"/>
    </source>
</evidence>
<dbReference type="EMBL" id="FPLJ01000113">
    <property type="protein sequence ID" value="SGZ01478.1"/>
    <property type="molecule type" value="Genomic_DNA"/>
</dbReference>
<dbReference type="Proteomes" id="UP000182660">
    <property type="component" value="Unassembled WGS sequence"/>
</dbReference>
<feature type="transmembrane region" description="Helical" evidence="1">
    <location>
        <begin position="12"/>
        <end position="32"/>
    </location>
</feature>
<proteinExistence type="predicted"/>
<comment type="caution">
    <text evidence="3">The sequence shown here is derived from an EMBL/GenBank/DDBJ whole genome shotgun (WGS) entry which is preliminary data.</text>
</comment>
<evidence type="ECO:0000259" key="2">
    <source>
        <dbReference type="Pfam" id="PF00892"/>
    </source>
</evidence>
<dbReference type="SUPFAM" id="SSF103481">
    <property type="entry name" value="Multidrug resistance efflux transporter EmrE"/>
    <property type="match status" value="1"/>
</dbReference>
<dbReference type="Pfam" id="PF00892">
    <property type="entry name" value="EamA"/>
    <property type="match status" value="1"/>
</dbReference>
<feature type="transmembrane region" description="Helical" evidence="1">
    <location>
        <begin position="82"/>
        <end position="101"/>
    </location>
</feature>
<dbReference type="InterPro" id="IPR037185">
    <property type="entry name" value="EmrE-like"/>
</dbReference>
<evidence type="ECO:0000256" key="1">
    <source>
        <dbReference type="SAM" id="Phobius"/>
    </source>
</evidence>
<organism evidence="3 4">
    <name type="scientific">Moritella viscosa</name>
    <dbReference type="NCBI Taxonomy" id="80854"/>
    <lineage>
        <taxon>Bacteria</taxon>
        <taxon>Pseudomonadati</taxon>
        <taxon>Pseudomonadota</taxon>
        <taxon>Gammaproteobacteria</taxon>
        <taxon>Alteromonadales</taxon>
        <taxon>Moritellaceae</taxon>
        <taxon>Moritella</taxon>
    </lineage>
</organism>
<name>A0ABY1HKZ6_9GAMM</name>